<dbReference type="AlphaFoldDB" id="A0A8H7Y1F5"/>
<dbReference type="EMBL" id="JAFIQS010000005">
    <property type="protein sequence ID" value="KAG5169259.1"/>
    <property type="molecule type" value="Genomic_DNA"/>
</dbReference>
<reference evidence="2" key="1">
    <citation type="submission" date="2021-02" db="EMBL/GenBank/DDBJ databases">
        <title>Psilocybe cubensis genome.</title>
        <authorList>
            <person name="Mckernan K.J."/>
            <person name="Crawford S."/>
            <person name="Trippe A."/>
            <person name="Kane L.T."/>
            <person name="Mclaughlin S."/>
        </authorList>
    </citation>
    <scope>NUCLEOTIDE SEQUENCE [LARGE SCALE GENOMIC DNA]</scope>
    <source>
        <strain evidence="2">MGC-MH-2018</strain>
    </source>
</reference>
<evidence type="ECO:0000313" key="2">
    <source>
        <dbReference type="EMBL" id="KAG5169259.1"/>
    </source>
</evidence>
<protein>
    <recommendedName>
        <fullName evidence="3">AAA+ ATPase domain-containing protein</fullName>
    </recommendedName>
</protein>
<evidence type="ECO:0008006" key="3">
    <source>
        <dbReference type="Google" id="ProtNLM"/>
    </source>
</evidence>
<feature type="region of interest" description="Disordered" evidence="1">
    <location>
        <begin position="37"/>
        <end position="64"/>
    </location>
</feature>
<feature type="region of interest" description="Disordered" evidence="1">
    <location>
        <begin position="192"/>
        <end position="226"/>
    </location>
</feature>
<feature type="region of interest" description="Disordered" evidence="1">
    <location>
        <begin position="1"/>
        <end position="22"/>
    </location>
</feature>
<dbReference type="SUPFAM" id="SSF52540">
    <property type="entry name" value="P-loop containing nucleoside triphosphate hydrolases"/>
    <property type="match status" value="1"/>
</dbReference>
<evidence type="ECO:0000256" key="1">
    <source>
        <dbReference type="SAM" id="MobiDB-lite"/>
    </source>
</evidence>
<dbReference type="InterPro" id="IPR027417">
    <property type="entry name" value="P-loop_NTPase"/>
</dbReference>
<feature type="region of interest" description="Disordered" evidence="1">
    <location>
        <begin position="543"/>
        <end position="571"/>
    </location>
</feature>
<organism evidence="2">
    <name type="scientific">Psilocybe cubensis</name>
    <name type="common">Psychedelic mushroom</name>
    <name type="synonym">Stropharia cubensis</name>
    <dbReference type="NCBI Taxonomy" id="181762"/>
    <lineage>
        <taxon>Eukaryota</taxon>
        <taxon>Fungi</taxon>
        <taxon>Dikarya</taxon>
        <taxon>Basidiomycota</taxon>
        <taxon>Agaricomycotina</taxon>
        <taxon>Agaricomycetes</taxon>
        <taxon>Agaricomycetidae</taxon>
        <taxon>Agaricales</taxon>
        <taxon>Agaricineae</taxon>
        <taxon>Strophariaceae</taxon>
        <taxon>Psilocybe</taxon>
    </lineage>
</organism>
<feature type="compositionally biased region" description="Polar residues" evidence="1">
    <location>
        <begin position="195"/>
        <end position="211"/>
    </location>
</feature>
<dbReference type="PANTHER" id="PTHR23389">
    <property type="entry name" value="CHROMOSOME TRANSMISSION FIDELITY FACTOR 18"/>
    <property type="match status" value="1"/>
</dbReference>
<dbReference type="OrthoDB" id="9996895at2759"/>
<comment type="caution">
    <text evidence="2">The sequence shown here is derived from an EMBL/GenBank/DDBJ whole genome shotgun (WGS) entry which is preliminary data.</text>
</comment>
<sequence>MSTDRKKLAGVAKASGSKNKTTLKQKSLLESFVVKSNKNDKAGGNNQLSVPPPDLLPTEVDGPATPSVDNSILPLELDDTIVPLLDVTIPDVELEARPTQILDLTTPDVELDESGTVVQVVDATRRSPSIVLLEEDAAIQVSQAVSSQTSKSKAKVEGYTRDQPIVIPSSPIKESTNPKPNVPVHPFFMSKAKPTASSTPLPTKTSKNALPNQGPPFPNSESQHVKGPQTATQTYVASFPNRSRTIPSQMTLGMTNYKFLIGRPDIVVDKASDIWIHPKADTPNEPSILDIPPEHIHNHPAIARLVENGPDCLPTSSRPWSEKWRPSCAKEVLGNENSAIYLRNWLRALELQLESDHDNSAKFGEGSNTMKGKSKANAGRGTKRVRVVRTVDKSRKKSRLDSDEEDDDWIVYDDESEEEQVNFEELDEFGEILLPEVPASSSQSSSTHDLPPSFVECTEQDLGQLHNTILLSGPSGSGKTASVYACSEELGWDVFEVYPGVGRRNGANVDNLVGEVGKNHLVLQNRRNGDVLKSFLSQKKNTEAPQESLVASYSPRKRRTDKDPFDVEEPVNDSKPIRQSLILLEEVDILYKEDINFWTTVIRIIKECKRPVICTCNDPTLVPTQDLPLQTIIEFEPCPTDVAASYLQAVCLSEGYQVDRNLISRMYLYPLEGDRTGLYSASCRTAGRDLRRTINALQIKCGRFTRATANEERDRSKDGPGVVRRMAFGEKSEFLSFLDAELVRDSSGIATGAELASYVPTNDDETGHTILYDRQRADREDFGQHEDIICCAVESGQKVHGDDVPEEAREDGEVLRVLEEVRPVRAWTRRLALEYLPYVRWMVVLDEAEEERIRLQGQGQGMRKTRNSGRSDYVRRMALSETGRRIVVSTGLGIVDGA</sequence>
<gene>
    <name evidence="2" type="ORF">JR316_005815</name>
</gene>
<dbReference type="GO" id="GO:0003677">
    <property type="term" value="F:DNA binding"/>
    <property type="evidence" value="ECO:0007669"/>
    <property type="project" value="TreeGrafter"/>
</dbReference>
<feature type="region of interest" description="Disordered" evidence="1">
    <location>
        <begin position="360"/>
        <end position="405"/>
    </location>
</feature>
<proteinExistence type="predicted"/>
<dbReference type="Gene3D" id="3.40.50.300">
    <property type="entry name" value="P-loop containing nucleotide triphosphate hydrolases"/>
    <property type="match status" value="1"/>
</dbReference>
<dbReference type="PANTHER" id="PTHR23389:SF21">
    <property type="entry name" value="ATPASE FAMILY AAA DOMAIN-CONTAINING PROTEIN 5"/>
    <property type="match status" value="1"/>
</dbReference>
<dbReference type="GO" id="GO:0005634">
    <property type="term" value="C:nucleus"/>
    <property type="evidence" value="ECO:0007669"/>
    <property type="project" value="TreeGrafter"/>
</dbReference>
<accession>A0A8H7Y1F5</accession>
<name>A0A8H7Y1F5_PSICU</name>